<keyword evidence="5" id="KW-0732">Signal</keyword>
<dbReference type="Gene3D" id="3.40.720.10">
    <property type="entry name" value="Alkaline Phosphatase, subunit A"/>
    <property type="match status" value="1"/>
</dbReference>
<evidence type="ECO:0000259" key="6">
    <source>
        <dbReference type="Pfam" id="PF00884"/>
    </source>
</evidence>
<evidence type="ECO:0000313" key="8">
    <source>
        <dbReference type="Proteomes" id="UP000184420"/>
    </source>
</evidence>
<evidence type="ECO:0000256" key="3">
    <source>
        <dbReference type="ARBA" id="ARBA00022801"/>
    </source>
</evidence>
<dbReference type="STRING" id="1419482.SAMN05444266_103377"/>
<keyword evidence="8" id="KW-1185">Reference proteome</keyword>
<proteinExistence type="inferred from homology"/>
<dbReference type="InterPro" id="IPR024607">
    <property type="entry name" value="Sulfatase_CS"/>
</dbReference>
<keyword evidence="4" id="KW-0106">Calcium</keyword>
<organism evidence="7 8">
    <name type="scientific">Chitinophaga jiangningensis</name>
    <dbReference type="NCBI Taxonomy" id="1419482"/>
    <lineage>
        <taxon>Bacteria</taxon>
        <taxon>Pseudomonadati</taxon>
        <taxon>Bacteroidota</taxon>
        <taxon>Chitinophagia</taxon>
        <taxon>Chitinophagales</taxon>
        <taxon>Chitinophagaceae</taxon>
        <taxon>Chitinophaga</taxon>
    </lineage>
</organism>
<accession>A0A1M7ART5</accession>
<dbReference type="PANTHER" id="PTHR42693">
    <property type="entry name" value="ARYLSULFATASE FAMILY MEMBER"/>
    <property type="match status" value="1"/>
</dbReference>
<dbReference type="PANTHER" id="PTHR42693:SF53">
    <property type="entry name" value="ENDO-4-O-SULFATASE"/>
    <property type="match status" value="1"/>
</dbReference>
<dbReference type="RefSeq" id="WP_073080163.1">
    <property type="nucleotide sequence ID" value="NZ_FRBL01000003.1"/>
</dbReference>
<dbReference type="Proteomes" id="UP000184420">
    <property type="component" value="Unassembled WGS sequence"/>
</dbReference>
<dbReference type="EMBL" id="FRBL01000003">
    <property type="protein sequence ID" value="SHL45119.1"/>
    <property type="molecule type" value="Genomic_DNA"/>
</dbReference>
<dbReference type="GO" id="GO:0046872">
    <property type="term" value="F:metal ion binding"/>
    <property type="evidence" value="ECO:0007669"/>
    <property type="project" value="UniProtKB-KW"/>
</dbReference>
<feature type="domain" description="Sulfatase N-terminal" evidence="6">
    <location>
        <begin position="28"/>
        <end position="391"/>
    </location>
</feature>
<name>A0A1M7ART5_9BACT</name>
<dbReference type="Gene3D" id="3.30.1120.10">
    <property type="match status" value="1"/>
</dbReference>
<evidence type="ECO:0000256" key="2">
    <source>
        <dbReference type="ARBA" id="ARBA00022723"/>
    </source>
</evidence>
<evidence type="ECO:0000313" key="7">
    <source>
        <dbReference type="EMBL" id="SHL45119.1"/>
    </source>
</evidence>
<feature type="signal peptide" evidence="5">
    <location>
        <begin position="1"/>
        <end position="20"/>
    </location>
</feature>
<evidence type="ECO:0000256" key="1">
    <source>
        <dbReference type="ARBA" id="ARBA00008779"/>
    </source>
</evidence>
<dbReference type="InterPro" id="IPR000917">
    <property type="entry name" value="Sulfatase_N"/>
</dbReference>
<dbReference type="InterPro" id="IPR050738">
    <property type="entry name" value="Sulfatase"/>
</dbReference>
<dbReference type="GO" id="GO:0004065">
    <property type="term" value="F:arylsulfatase activity"/>
    <property type="evidence" value="ECO:0007669"/>
    <property type="project" value="TreeGrafter"/>
</dbReference>
<evidence type="ECO:0000256" key="5">
    <source>
        <dbReference type="SAM" id="SignalP"/>
    </source>
</evidence>
<dbReference type="AlphaFoldDB" id="A0A1M7ART5"/>
<comment type="similarity">
    <text evidence="1">Belongs to the sulfatase family.</text>
</comment>
<protein>
    <submittedName>
        <fullName evidence="7">Arylsulfatase A</fullName>
    </submittedName>
</protein>
<dbReference type="Pfam" id="PF00884">
    <property type="entry name" value="Sulfatase"/>
    <property type="match status" value="1"/>
</dbReference>
<reference evidence="7 8" key="1">
    <citation type="submission" date="2016-11" db="EMBL/GenBank/DDBJ databases">
        <authorList>
            <person name="Jaros S."/>
            <person name="Januszkiewicz K."/>
            <person name="Wedrychowicz H."/>
        </authorList>
    </citation>
    <scope>NUCLEOTIDE SEQUENCE [LARGE SCALE GENOMIC DNA]</scope>
    <source>
        <strain evidence="7 8">DSM 27406</strain>
    </source>
</reference>
<keyword evidence="3" id="KW-0378">Hydrolase</keyword>
<evidence type="ECO:0000256" key="4">
    <source>
        <dbReference type="ARBA" id="ARBA00022837"/>
    </source>
</evidence>
<feature type="chain" id="PRO_5013269040" evidence="5">
    <location>
        <begin position="21"/>
        <end position="509"/>
    </location>
</feature>
<dbReference type="SUPFAM" id="SSF53649">
    <property type="entry name" value="Alkaline phosphatase-like"/>
    <property type="match status" value="1"/>
</dbReference>
<sequence>MLTFLYPLLQAILFPFAQPAAPQARPLNVIWIITDDLGYYDLSSYGNKAIQTPNIDALGTSGVRFTKAYATAPICGPSREGIITGRYQQRFGGEFMPYEVIDPKYRRKFAKQYLLHKGKSPGLEMLRPHMSANPSNYQTGLASKELTIGDVMKQHGYTTGVIGKWNEGAGDGYYPDERGFDYNYSFSGALTRYVDDPIDHERYTSMRLPWSFSDIPAWAPRYGSSAITAGRQVVKDTGYLTFSLAKKATEFIDHHKEHPFFLMLSFNAPHDPFQAPKAYLQRVPPDTDSVRRIYNAMILALDDAVGSVMEQLKTAGIENNTLVFLISDNGAATYTRATDNAPLRGGKCTHFEGGLLVPFLMKMPGSGARGTTYTKPVSSLDMFATTIAAAGLPLPADRPYDGVSLLPYVEQQNTAAPHPVLYWRNGYSKAIRQQNWKLYLNDYNKKIFLFDLDADPFEHVNLATRYPEKVAALKDALQHWEKNETIPPKWPSGADIKMKDAGEWLYFPS</sequence>
<gene>
    <name evidence="7" type="ORF">SAMN05444266_103377</name>
</gene>
<keyword evidence="2" id="KW-0479">Metal-binding</keyword>
<dbReference type="InterPro" id="IPR017850">
    <property type="entry name" value="Alkaline_phosphatase_core_sf"/>
</dbReference>
<dbReference type="OrthoDB" id="9803751at2"/>
<dbReference type="PROSITE" id="PS00523">
    <property type="entry name" value="SULFATASE_1"/>
    <property type="match status" value="1"/>
</dbReference>